<organism evidence="1 2">
    <name type="scientific">Nocardioides panacihumi</name>
    <dbReference type="NCBI Taxonomy" id="400774"/>
    <lineage>
        <taxon>Bacteria</taxon>
        <taxon>Bacillati</taxon>
        <taxon>Actinomycetota</taxon>
        <taxon>Actinomycetes</taxon>
        <taxon>Propionibacteriales</taxon>
        <taxon>Nocardioidaceae</taxon>
        <taxon>Nocardioides</taxon>
    </lineage>
</organism>
<protein>
    <recommendedName>
        <fullName evidence="3">Transcriptional regulator, AbiEi antitoxin, Type IV TA system</fullName>
    </recommendedName>
</protein>
<gene>
    <name evidence="1" type="ORF">GCM10009798_19130</name>
</gene>
<dbReference type="RefSeq" id="WP_344044584.1">
    <property type="nucleotide sequence ID" value="NZ_BAAAPB010000002.1"/>
</dbReference>
<sequence>MTPDDPMLTDIWLRRELLASGENEKTLRRALQAGLYRRPRTGAYVDGAVWDAASAEARYAIKVRAAYRQAKTEVVISHASALLFNEAPSWGVDLSEVHLTRLDGKTGRREAGIRQHCGRLADGDVRDVHGLQVIAPLRNCLEVSTAASVEVALVVVNHFLHRGDFTLEELRERYANRMDRWPHSLTTDLVLRLANPLVESVGESRTSYFFWKQRLPTPVPQYEVYDGSVLVARLDFAIPELGVWFEFDGRIKYQGEVDPSDVVFREKRREDLVRELTGWRCFRITWKDLADPRALAERIRAFIARVLASA</sequence>
<dbReference type="Proteomes" id="UP001500571">
    <property type="component" value="Unassembled WGS sequence"/>
</dbReference>
<keyword evidence="2" id="KW-1185">Reference proteome</keyword>
<evidence type="ECO:0000313" key="1">
    <source>
        <dbReference type="EMBL" id="GAA1959711.1"/>
    </source>
</evidence>
<evidence type="ECO:0008006" key="3">
    <source>
        <dbReference type="Google" id="ProtNLM"/>
    </source>
</evidence>
<proteinExistence type="predicted"/>
<evidence type="ECO:0000313" key="2">
    <source>
        <dbReference type="Proteomes" id="UP001500571"/>
    </source>
</evidence>
<accession>A0ABN2QX22</accession>
<comment type="caution">
    <text evidence="1">The sequence shown here is derived from an EMBL/GenBank/DDBJ whole genome shotgun (WGS) entry which is preliminary data.</text>
</comment>
<dbReference type="EMBL" id="BAAAPB010000002">
    <property type="protein sequence ID" value="GAA1959711.1"/>
    <property type="molecule type" value="Genomic_DNA"/>
</dbReference>
<reference evidence="1 2" key="1">
    <citation type="journal article" date="2019" name="Int. J. Syst. Evol. Microbiol.">
        <title>The Global Catalogue of Microorganisms (GCM) 10K type strain sequencing project: providing services to taxonomists for standard genome sequencing and annotation.</title>
        <authorList>
            <consortium name="The Broad Institute Genomics Platform"/>
            <consortium name="The Broad Institute Genome Sequencing Center for Infectious Disease"/>
            <person name="Wu L."/>
            <person name="Ma J."/>
        </authorList>
    </citation>
    <scope>NUCLEOTIDE SEQUENCE [LARGE SCALE GENOMIC DNA]</scope>
    <source>
        <strain evidence="1 2">JCM 15309</strain>
    </source>
</reference>
<name>A0ABN2QX22_9ACTN</name>